<evidence type="ECO:0008006" key="9">
    <source>
        <dbReference type="Google" id="ProtNLM"/>
    </source>
</evidence>
<keyword evidence="5 6" id="KW-0472">Membrane</keyword>
<proteinExistence type="predicted"/>
<reference evidence="7 8" key="1">
    <citation type="submission" date="2015-07" db="EMBL/GenBank/DDBJ databases">
        <title>Genome sequence of Ornatilinea apprima DSM 23815.</title>
        <authorList>
            <person name="Hemp J."/>
            <person name="Ward L.M."/>
            <person name="Pace L.A."/>
            <person name="Fischer W.W."/>
        </authorList>
    </citation>
    <scope>NUCLEOTIDE SEQUENCE [LARGE SCALE GENOMIC DNA]</scope>
    <source>
        <strain evidence="7 8">P3M-1</strain>
    </source>
</reference>
<protein>
    <recommendedName>
        <fullName evidence="9">Prenyltransferase</fullName>
    </recommendedName>
</protein>
<dbReference type="RefSeq" id="WP_075061124.1">
    <property type="nucleotide sequence ID" value="NZ_LGCL01000003.1"/>
</dbReference>
<feature type="transmembrane region" description="Helical" evidence="6">
    <location>
        <begin position="44"/>
        <end position="67"/>
    </location>
</feature>
<keyword evidence="8" id="KW-1185">Reference proteome</keyword>
<dbReference type="PANTHER" id="PTHR13929">
    <property type="entry name" value="1,4-DIHYDROXY-2-NAPHTHOATE OCTAPRENYLTRANSFERASE"/>
    <property type="match status" value="1"/>
</dbReference>
<feature type="transmembrane region" description="Helical" evidence="6">
    <location>
        <begin position="247"/>
        <end position="266"/>
    </location>
</feature>
<comment type="subcellular location">
    <subcellularLocation>
        <location evidence="1">Membrane</location>
        <topology evidence="1">Multi-pass membrane protein</topology>
    </subcellularLocation>
</comment>
<evidence type="ECO:0000256" key="5">
    <source>
        <dbReference type="ARBA" id="ARBA00023136"/>
    </source>
</evidence>
<dbReference type="Proteomes" id="UP000050417">
    <property type="component" value="Unassembled WGS sequence"/>
</dbReference>
<dbReference type="Pfam" id="PF01040">
    <property type="entry name" value="UbiA"/>
    <property type="match status" value="1"/>
</dbReference>
<evidence type="ECO:0000256" key="6">
    <source>
        <dbReference type="SAM" id="Phobius"/>
    </source>
</evidence>
<dbReference type="GO" id="GO:0009234">
    <property type="term" value="P:menaquinone biosynthetic process"/>
    <property type="evidence" value="ECO:0007669"/>
    <property type="project" value="TreeGrafter"/>
</dbReference>
<feature type="transmembrane region" description="Helical" evidence="6">
    <location>
        <begin position="278"/>
        <end position="299"/>
    </location>
</feature>
<evidence type="ECO:0000256" key="3">
    <source>
        <dbReference type="ARBA" id="ARBA00022692"/>
    </source>
</evidence>
<dbReference type="GO" id="GO:0004659">
    <property type="term" value="F:prenyltransferase activity"/>
    <property type="evidence" value="ECO:0007669"/>
    <property type="project" value="InterPro"/>
</dbReference>
<keyword evidence="2" id="KW-0808">Transferase</keyword>
<dbReference type="STRING" id="1134406.ADN00_01120"/>
<keyword evidence="3 6" id="KW-0812">Transmembrane</keyword>
<dbReference type="OrthoDB" id="162102at2"/>
<evidence type="ECO:0000313" key="8">
    <source>
        <dbReference type="Proteomes" id="UP000050417"/>
    </source>
</evidence>
<dbReference type="PANTHER" id="PTHR13929:SF0">
    <property type="entry name" value="UBIA PRENYLTRANSFERASE DOMAIN-CONTAINING PROTEIN 1"/>
    <property type="match status" value="1"/>
</dbReference>
<feature type="transmembrane region" description="Helical" evidence="6">
    <location>
        <begin position="148"/>
        <end position="168"/>
    </location>
</feature>
<dbReference type="AlphaFoldDB" id="A0A0P6Y613"/>
<gene>
    <name evidence="7" type="ORF">ADN00_01120</name>
</gene>
<dbReference type="GO" id="GO:0042371">
    <property type="term" value="P:vitamin K biosynthetic process"/>
    <property type="evidence" value="ECO:0007669"/>
    <property type="project" value="TreeGrafter"/>
</dbReference>
<dbReference type="InterPro" id="IPR000537">
    <property type="entry name" value="UbiA_prenyltransferase"/>
</dbReference>
<dbReference type="EMBL" id="LGCL01000003">
    <property type="protein sequence ID" value="KPL80824.1"/>
    <property type="molecule type" value="Genomic_DNA"/>
</dbReference>
<feature type="transmembrane region" description="Helical" evidence="6">
    <location>
        <begin position="118"/>
        <end position="136"/>
    </location>
</feature>
<keyword evidence="4 6" id="KW-1133">Transmembrane helix</keyword>
<sequence>MDDAKQVRTVVISYARLPMLAMSVLFYFLGASLAHFLGDVVNPAQFFGGMFIILLVFLFSGWIKGYYDTQEDMQNRLGLEAFSPKAFLLAKKLLWQGSLASLVVAAVLVVFMGVQRLLNVPGSTLLLLIFGISYIYSVPPLRLVYRGYGELATAVVLANLTPALSFTLQSGELHRLVGMVTFPLTALLLAFQLARSLELYASDMKYKRKTMMVALGWQRGMTLHNILVLGAYVLLGAAALFNLPWGITWPVLLTLPLALGLVWLMIRITNGAKPAWKLLTFMSASLLVLSTYLFTYSLWIG</sequence>
<evidence type="ECO:0000256" key="4">
    <source>
        <dbReference type="ARBA" id="ARBA00022989"/>
    </source>
</evidence>
<evidence type="ECO:0000256" key="1">
    <source>
        <dbReference type="ARBA" id="ARBA00004141"/>
    </source>
</evidence>
<evidence type="ECO:0000256" key="2">
    <source>
        <dbReference type="ARBA" id="ARBA00022679"/>
    </source>
</evidence>
<evidence type="ECO:0000313" key="7">
    <source>
        <dbReference type="EMBL" id="KPL80824.1"/>
    </source>
</evidence>
<dbReference type="GO" id="GO:0016020">
    <property type="term" value="C:membrane"/>
    <property type="evidence" value="ECO:0007669"/>
    <property type="project" value="UniProtKB-SubCell"/>
</dbReference>
<accession>A0A0P6Y613</accession>
<organism evidence="7 8">
    <name type="scientific">Ornatilinea apprima</name>
    <dbReference type="NCBI Taxonomy" id="1134406"/>
    <lineage>
        <taxon>Bacteria</taxon>
        <taxon>Bacillati</taxon>
        <taxon>Chloroflexota</taxon>
        <taxon>Anaerolineae</taxon>
        <taxon>Anaerolineales</taxon>
        <taxon>Anaerolineaceae</taxon>
        <taxon>Ornatilinea</taxon>
    </lineage>
</organism>
<feature type="transmembrane region" description="Helical" evidence="6">
    <location>
        <begin position="93"/>
        <end position="112"/>
    </location>
</feature>
<comment type="caution">
    <text evidence="7">The sequence shown here is derived from an EMBL/GenBank/DDBJ whole genome shotgun (WGS) entry which is preliminary data.</text>
</comment>
<feature type="transmembrane region" description="Helical" evidence="6">
    <location>
        <begin position="20"/>
        <end position="38"/>
    </location>
</feature>
<dbReference type="InterPro" id="IPR026046">
    <property type="entry name" value="UBIAD1"/>
</dbReference>
<feature type="transmembrane region" description="Helical" evidence="6">
    <location>
        <begin position="222"/>
        <end position="241"/>
    </location>
</feature>
<feature type="transmembrane region" description="Helical" evidence="6">
    <location>
        <begin position="180"/>
        <end position="201"/>
    </location>
</feature>
<name>A0A0P6Y613_9CHLR</name>